<gene>
    <name evidence="1" type="ORF">Daus18300_007572</name>
</gene>
<dbReference type="Pfam" id="PF05704">
    <property type="entry name" value="Caps_synth"/>
    <property type="match status" value="1"/>
</dbReference>
<dbReference type="EMBL" id="JAWRVE010000067">
    <property type="protein sequence ID" value="KAL1864557.1"/>
    <property type="molecule type" value="Genomic_DNA"/>
</dbReference>
<evidence type="ECO:0000313" key="1">
    <source>
        <dbReference type="EMBL" id="KAL1864557.1"/>
    </source>
</evidence>
<sequence>MFQHAQVRPPHGTTLIPASELDARTDEQVLSSITAYTEPTDSERNMWAYWHTGWANMPPWTQRNVLQWARILGPKWTVRVLDGVPGSTNYYERFVPHEHLPPAMRERRMSGPYVATHSADFVRLPLLFLYGGCWLDVGALLVRSIQDVWDVLVDPEQSYEFAAFTYVMRPGETSIINTWMMGRKNMELLRRWHATFLHVWGDKSSCDGLHKHPLFSHLRPLDSLTHGLKTDENNEPVAKTDKLRDYGAQVYCLERLRDLVDRDDGWDGRKCIEEKAFLLPALREMWYYQERTGYLGSKQHELLTTRTGASEPERSNAEDFVDDMLANTLLMKFCHGLKDTMVSSLADIWDDPAHHGDDCASGTFAEYLRWGAVHLRQTRTLESVPLTPPTGKLQHVGMFEAFTAEQ</sequence>
<dbReference type="Proteomes" id="UP001583177">
    <property type="component" value="Unassembled WGS sequence"/>
</dbReference>
<dbReference type="InterPro" id="IPR029044">
    <property type="entry name" value="Nucleotide-diphossugar_trans"/>
</dbReference>
<evidence type="ECO:0000313" key="2">
    <source>
        <dbReference type="Proteomes" id="UP001583177"/>
    </source>
</evidence>
<protein>
    <recommendedName>
        <fullName evidence="3">Capsule polysaccharide biosynthesis protein</fullName>
    </recommendedName>
</protein>
<evidence type="ECO:0008006" key="3">
    <source>
        <dbReference type="Google" id="ProtNLM"/>
    </source>
</evidence>
<keyword evidence="2" id="KW-1185">Reference proteome</keyword>
<name>A0ABR3WLQ5_9PEZI</name>
<accession>A0ABR3WLQ5</accession>
<reference evidence="1 2" key="1">
    <citation type="journal article" date="2024" name="IMA Fungus">
        <title>IMA Genome - F19 : A genome assembly and annotation guide to empower mycologists, including annotated draft genome sequences of Ceratocystis pirilliformis, Diaporthe australafricana, Fusarium ophioides, Paecilomyces lecythidis, and Sporothrix stenoceras.</title>
        <authorList>
            <person name="Aylward J."/>
            <person name="Wilson A.M."/>
            <person name="Visagie C.M."/>
            <person name="Spraker J."/>
            <person name="Barnes I."/>
            <person name="Buitendag C."/>
            <person name="Ceriani C."/>
            <person name="Del Mar Angel L."/>
            <person name="du Plessis D."/>
            <person name="Fuchs T."/>
            <person name="Gasser K."/>
            <person name="Kramer D."/>
            <person name="Li W."/>
            <person name="Munsamy K."/>
            <person name="Piso A."/>
            <person name="Price J.L."/>
            <person name="Sonnekus B."/>
            <person name="Thomas C."/>
            <person name="van der Nest A."/>
            <person name="van Dijk A."/>
            <person name="van Heerden A."/>
            <person name="van Vuuren N."/>
            <person name="Yilmaz N."/>
            <person name="Duong T.A."/>
            <person name="van der Merwe N.A."/>
            <person name="Wingfield M.J."/>
            <person name="Wingfield B.D."/>
        </authorList>
    </citation>
    <scope>NUCLEOTIDE SEQUENCE [LARGE SCALE GENOMIC DNA]</scope>
    <source>
        <strain evidence="1 2">CMW 18300</strain>
    </source>
</reference>
<dbReference type="SUPFAM" id="SSF53448">
    <property type="entry name" value="Nucleotide-diphospho-sugar transferases"/>
    <property type="match status" value="1"/>
</dbReference>
<dbReference type="InterPro" id="IPR008441">
    <property type="entry name" value="AfumC-like_glycosyl_Trfase"/>
</dbReference>
<proteinExistence type="predicted"/>
<dbReference type="Gene3D" id="3.90.550.20">
    <property type="match status" value="1"/>
</dbReference>
<comment type="caution">
    <text evidence="1">The sequence shown here is derived from an EMBL/GenBank/DDBJ whole genome shotgun (WGS) entry which is preliminary data.</text>
</comment>
<organism evidence="1 2">
    <name type="scientific">Diaporthe australafricana</name>
    <dbReference type="NCBI Taxonomy" id="127596"/>
    <lineage>
        <taxon>Eukaryota</taxon>
        <taxon>Fungi</taxon>
        <taxon>Dikarya</taxon>
        <taxon>Ascomycota</taxon>
        <taxon>Pezizomycotina</taxon>
        <taxon>Sordariomycetes</taxon>
        <taxon>Sordariomycetidae</taxon>
        <taxon>Diaporthales</taxon>
        <taxon>Diaporthaceae</taxon>
        <taxon>Diaporthe</taxon>
    </lineage>
</organism>